<keyword evidence="3" id="KW-1185">Reference proteome</keyword>
<protein>
    <submittedName>
        <fullName evidence="2">Uncharacterized protein</fullName>
    </submittedName>
</protein>
<reference evidence="3" key="1">
    <citation type="journal article" date="2019" name="Int. J. Syst. Evol. Microbiol.">
        <title>The Global Catalogue of Microorganisms (GCM) 10K type strain sequencing project: providing services to taxonomists for standard genome sequencing and annotation.</title>
        <authorList>
            <consortium name="The Broad Institute Genomics Platform"/>
            <consortium name="The Broad Institute Genome Sequencing Center for Infectious Disease"/>
            <person name="Wu L."/>
            <person name="Ma J."/>
        </authorList>
    </citation>
    <scope>NUCLEOTIDE SEQUENCE [LARGE SCALE GENOMIC DNA]</scope>
    <source>
        <strain evidence="3">CGMCC 1.15111</strain>
    </source>
</reference>
<evidence type="ECO:0000256" key="1">
    <source>
        <dbReference type="SAM" id="Phobius"/>
    </source>
</evidence>
<keyword evidence="1" id="KW-0472">Membrane</keyword>
<proteinExistence type="predicted"/>
<keyword evidence="1" id="KW-1133">Transmembrane helix</keyword>
<evidence type="ECO:0000313" key="2">
    <source>
        <dbReference type="EMBL" id="GHE72304.1"/>
    </source>
</evidence>
<evidence type="ECO:0000313" key="3">
    <source>
        <dbReference type="Proteomes" id="UP000658258"/>
    </source>
</evidence>
<accession>A0ABQ3IB10</accession>
<comment type="caution">
    <text evidence="2">The sequence shown here is derived from an EMBL/GenBank/DDBJ whole genome shotgun (WGS) entry which is preliminary data.</text>
</comment>
<feature type="transmembrane region" description="Helical" evidence="1">
    <location>
        <begin position="9"/>
        <end position="27"/>
    </location>
</feature>
<sequence>MEKLFKKKIIYLITIVLVIWVLLNNFHKVDFVKGETNLKGFTLELPETCLILKSSIDEGAKGSILCRGYKIKYECGGFVEAPEFDSTKFEYKIDTINKDHIRRVLVTYPSKNHLQLVLESIGSKEELQHIWLLTLKSEGFKDAKRRAILDIMNSASLQY</sequence>
<dbReference type="Proteomes" id="UP000658258">
    <property type="component" value="Unassembled WGS sequence"/>
</dbReference>
<dbReference type="EMBL" id="BNAG01000004">
    <property type="protein sequence ID" value="GHE72304.1"/>
    <property type="molecule type" value="Genomic_DNA"/>
</dbReference>
<dbReference type="RefSeq" id="WP_189631170.1">
    <property type="nucleotide sequence ID" value="NZ_BNAG01000004.1"/>
</dbReference>
<gene>
    <name evidence="2" type="ORF">GCM10011340_30720</name>
</gene>
<name>A0ABQ3IB10_9BACT</name>
<organism evidence="2 3">
    <name type="scientific">Roseivirga thermotolerans</name>
    <dbReference type="NCBI Taxonomy" id="1758176"/>
    <lineage>
        <taxon>Bacteria</taxon>
        <taxon>Pseudomonadati</taxon>
        <taxon>Bacteroidota</taxon>
        <taxon>Cytophagia</taxon>
        <taxon>Cytophagales</taxon>
        <taxon>Roseivirgaceae</taxon>
        <taxon>Roseivirga</taxon>
    </lineage>
</organism>
<keyword evidence="1" id="KW-0812">Transmembrane</keyword>